<keyword evidence="1" id="KW-0853">WD repeat</keyword>
<dbReference type="InterPro" id="IPR001680">
    <property type="entry name" value="WD40_rpt"/>
</dbReference>
<dbReference type="AlphaFoldDB" id="A0A0K9NZT3"/>
<dbReference type="STRING" id="29655.A0A0K9NZT3"/>
<dbReference type="InterPro" id="IPR015943">
    <property type="entry name" value="WD40/YVTN_repeat-like_dom_sf"/>
</dbReference>
<dbReference type="Gene3D" id="2.130.10.10">
    <property type="entry name" value="YVTN repeat-like/Quinoprotein amine dehydrogenase"/>
    <property type="match status" value="2"/>
</dbReference>
<sequence length="211" mass="23253">MSFSEEIRSKVLLAACGGDTVKLFDVNIDSGDPCVLSHKPAPGLNVNCVKWNHTNLVIASTGDDKKISLWQKNGQNMGNLSVSKEFILAINFGNKGSRYLCSGGSERVVKIWDLPKKCCIKKLSGHTDAITGVVYNFKDEHLASISLKGDIIIHNVSSGSRASELKDPNRQVLKVLDYFRFSRRLLVTGGDNGSLHLWDTTGRHPKVSWLK</sequence>
<dbReference type="OrthoDB" id="1602884at2759"/>
<dbReference type="GO" id="GO:0010968">
    <property type="term" value="P:regulation of microtubule nucleation"/>
    <property type="evidence" value="ECO:0007669"/>
    <property type="project" value="InterPro"/>
</dbReference>
<accession>A0A0K9NZT3</accession>
<dbReference type="Pfam" id="PF00400">
    <property type="entry name" value="WD40"/>
    <property type="match status" value="3"/>
</dbReference>
<proteinExistence type="predicted"/>
<protein>
    <submittedName>
        <fullName evidence="3">Uncharacterized protein</fullName>
    </submittedName>
</protein>
<dbReference type="PANTHER" id="PTHR45096">
    <property type="entry name" value="PROTEIN NEDD1"/>
    <property type="match status" value="1"/>
</dbReference>
<dbReference type="EMBL" id="LFYR01001390">
    <property type="protein sequence ID" value="KMZ62224.1"/>
    <property type="molecule type" value="Genomic_DNA"/>
</dbReference>
<dbReference type="GO" id="GO:0140496">
    <property type="term" value="F:gamma-tubulin complex binding"/>
    <property type="evidence" value="ECO:0007669"/>
    <property type="project" value="InterPro"/>
</dbReference>
<dbReference type="InterPro" id="IPR036322">
    <property type="entry name" value="WD40_repeat_dom_sf"/>
</dbReference>
<dbReference type="PRINTS" id="PR00320">
    <property type="entry name" value="GPROTEINBRPT"/>
</dbReference>
<evidence type="ECO:0000256" key="1">
    <source>
        <dbReference type="ARBA" id="ARBA00022574"/>
    </source>
</evidence>
<evidence type="ECO:0000256" key="2">
    <source>
        <dbReference type="ARBA" id="ARBA00022737"/>
    </source>
</evidence>
<dbReference type="SMART" id="SM00320">
    <property type="entry name" value="WD40"/>
    <property type="match status" value="4"/>
</dbReference>
<dbReference type="InterPro" id="IPR044621">
    <property type="entry name" value="NEDD1"/>
</dbReference>
<gene>
    <name evidence="3" type="ORF">ZOSMA_47G00140</name>
</gene>
<evidence type="ECO:0000313" key="3">
    <source>
        <dbReference type="EMBL" id="KMZ62224.1"/>
    </source>
</evidence>
<dbReference type="PANTHER" id="PTHR45096:SF1">
    <property type="entry name" value="PROTEIN NEDD1"/>
    <property type="match status" value="1"/>
</dbReference>
<evidence type="ECO:0000313" key="4">
    <source>
        <dbReference type="Proteomes" id="UP000036987"/>
    </source>
</evidence>
<dbReference type="InterPro" id="IPR020472">
    <property type="entry name" value="WD40_PAC1"/>
</dbReference>
<organism evidence="3 4">
    <name type="scientific">Zostera marina</name>
    <name type="common">Eelgrass</name>
    <dbReference type="NCBI Taxonomy" id="29655"/>
    <lineage>
        <taxon>Eukaryota</taxon>
        <taxon>Viridiplantae</taxon>
        <taxon>Streptophyta</taxon>
        <taxon>Embryophyta</taxon>
        <taxon>Tracheophyta</taxon>
        <taxon>Spermatophyta</taxon>
        <taxon>Magnoliopsida</taxon>
        <taxon>Liliopsida</taxon>
        <taxon>Zosteraceae</taxon>
        <taxon>Zostera</taxon>
    </lineage>
</organism>
<reference evidence="4" key="1">
    <citation type="journal article" date="2016" name="Nature">
        <title>The genome of the seagrass Zostera marina reveals angiosperm adaptation to the sea.</title>
        <authorList>
            <person name="Olsen J.L."/>
            <person name="Rouze P."/>
            <person name="Verhelst B."/>
            <person name="Lin Y.-C."/>
            <person name="Bayer T."/>
            <person name="Collen J."/>
            <person name="Dattolo E."/>
            <person name="De Paoli E."/>
            <person name="Dittami S."/>
            <person name="Maumus F."/>
            <person name="Michel G."/>
            <person name="Kersting A."/>
            <person name="Lauritano C."/>
            <person name="Lohaus R."/>
            <person name="Toepel M."/>
            <person name="Tonon T."/>
            <person name="Vanneste K."/>
            <person name="Amirebrahimi M."/>
            <person name="Brakel J."/>
            <person name="Bostroem C."/>
            <person name="Chovatia M."/>
            <person name="Grimwood J."/>
            <person name="Jenkins J.W."/>
            <person name="Jueterbock A."/>
            <person name="Mraz A."/>
            <person name="Stam W.T."/>
            <person name="Tice H."/>
            <person name="Bornberg-Bauer E."/>
            <person name="Green P.J."/>
            <person name="Pearson G.A."/>
            <person name="Procaccini G."/>
            <person name="Duarte C.M."/>
            <person name="Schmutz J."/>
            <person name="Reusch T.B.H."/>
            <person name="Van de Peer Y."/>
        </authorList>
    </citation>
    <scope>NUCLEOTIDE SEQUENCE [LARGE SCALE GENOMIC DNA]</scope>
    <source>
        <strain evidence="4">cv. Finnish</strain>
    </source>
</reference>
<comment type="caution">
    <text evidence="3">The sequence shown here is derived from an EMBL/GenBank/DDBJ whole genome shotgun (WGS) entry which is preliminary data.</text>
</comment>
<keyword evidence="2" id="KW-0677">Repeat</keyword>
<dbReference type="Proteomes" id="UP000036987">
    <property type="component" value="Unassembled WGS sequence"/>
</dbReference>
<keyword evidence="4" id="KW-1185">Reference proteome</keyword>
<dbReference type="SUPFAM" id="SSF50978">
    <property type="entry name" value="WD40 repeat-like"/>
    <property type="match status" value="1"/>
</dbReference>
<name>A0A0K9NZT3_ZOSMR</name>